<protein>
    <recommendedName>
        <fullName evidence="3">RNI-like protein</fullName>
    </recommendedName>
</protein>
<sequence length="447" mass="50534">METTLNPHLALCLPEIISHIFSFLVPAHTGEELKKKMYVDLYPCLIVNRLWHDNSSRIIWRKAFFEDTKDDLDTFLKFASVIYNASSTSSINNTISAASALAIGDAESGNHNPFFTNPFENLPPPLLLNYPSRSSSISSVSSSLVKTPSEYSLNEDDENTDYLSEDRVWNKKLISADSRFAEDMDNHYQSTLTKLDTAARLTTYRNALRYLCIRKIKEKSVNEPLSRIGEHASKLEHLDIYICDHFSNEALYPFLAHQSLTYLSLAGCHNITDEAILKVAEYCKRLEHLDLRACGLVSDVSLSAIALNCPRLRHLNVGRIRDREKVSMKSIALIAEFTQAAVLGLAGCDIDDGCMQVLAKYRTTGLERVSVNSCFKISNETVYAYIRYCPNLSVFEMKECHQVNDWEAVAELVNRKVLLTLCDQQNRACADWARIRGRTLDVKAPLK</sequence>
<dbReference type="SMART" id="SM00367">
    <property type="entry name" value="LRR_CC"/>
    <property type="match status" value="6"/>
</dbReference>
<dbReference type="GO" id="GO:0019005">
    <property type="term" value="C:SCF ubiquitin ligase complex"/>
    <property type="evidence" value="ECO:0007669"/>
    <property type="project" value="TreeGrafter"/>
</dbReference>
<dbReference type="InterPro" id="IPR032675">
    <property type="entry name" value="LRR_dom_sf"/>
</dbReference>
<name>A0A8H7RF17_9FUNG</name>
<comment type="caution">
    <text evidence="1">The sequence shown here is derived from an EMBL/GenBank/DDBJ whole genome shotgun (WGS) entry which is preliminary data.</text>
</comment>
<keyword evidence="2" id="KW-1185">Reference proteome</keyword>
<dbReference type="GO" id="GO:0031146">
    <property type="term" value="P:SCF-dependent proteasomal ubiquitin-dependent protein catabolic process"/>
    <property type="evidence" value="ECO:0007669"/>
    <property type="project" value="TreeGrafter"/>
</dbReference>
<evidence type="ECO:0008006" key="3">
    <source>
        <dbReference type="Google" id="ProtNLM"/>
    </source>
</evidence>
<reference evidence="1" key="1">
    <citation type="submission" date="2020-12" db="EMBL/GenBank/DDBJ databases">
        <title>Metabolic potential, ecology and presence of endohyphal bacteria is reflected in genomic diversity of Mucoromycotina.</title>
        <authorList>
            <person name="Muszewska A."/>
            <person name="Okrasinska A."/>
            <person name="Steczkiewicz K."/>
            <person name="Drgas O."/>
            <person name="Orlowska M."/>
            <person name="Perlinska-Lenart U."/>
            <person name="Aleksandrzak-Piekarczyk T."/>
            <person name="Szatraj K."/>
            <person name="Zielenkiewicz U."/>
            <person name="Pilsyk S."/>
            <person name="Malc E."/>
            <person name="Mieczkowski P."/>
            <person name="Kruszewska J.S."/>
            <person name="Biernat P."/>
            <person name="Pawlowska J."/>
        </authorList>
    </citation>
    <scope>NUCLEOTIDE SEQUENCE</scope>
    <source>
        <strain evidence="1">WA0000017839</strain>
    </source>
</reference>
<gene>
    <name evidence="1" type="ORF">INT47_001940</name>
</gene>
<dbReference type="AlphaFoldDB" id="A0A8H7RF17"/>
<organism evidence="1 2">
    <name type="scientific">Mucor saturninus</name>
    <dbReference type="NCBI Taxonomy" id="64648"/>
    <lineage>
        <taxon>Eukaryota</taxon>
        <taxon>Fungi</taxon>
        <taxon>Fungi incertae sedis</taxon>
        <taxon>Mucoromycota</taxon>
        <taxon>Mucoromycotina</taxon>
        <taxon>Mucoromycetes</taxon>
        <taxon>Mucorales</taxon>
        <taxon>Mucorineae</taxon>
        <taxon>Mucoraceae</taxon>
        <taxon>Mucor</taxon>
    </lineage>
</organism>
<dbReference type="EMBL" id="JAEPRD010000014">
    <property type="protein sequence ID" value="KAG2209792.1"/>
    <property type="molecule type" value="Genomic_DNA"/>
</dbReference>
<dbReference type="OrthoDB" id="550575at2759"/>
<accession>A0A8H7RF17</accession>
<dbReference type="Gene3D" id="3.80.10.10">
    <property type="entry name" value="Ribonuclease Inhibitor"/>
    <property type="match status" value="1"/>
</dbReference>
<proteinExistence type="predicted"/>
<dbReference type="PANTHER" id="PTHR13318">
    <property type="entry name" value="PARTNER OF PAIRED, ISOFORM B-RELATED"/>
    <property type="match status" value="1"/>
</dbReference>
<evidence type="ECO:0000313" key="1">
    <source>
        <dbReference type="EMBL" id="KAG2209792.1"/>
    </source>
</evidence>
<dbReference type="InterPro" id="IPR006553">
    <property type="entry name" value="Leu-rich_rpt_Cys-con_subtyp"/>
</dbReference>
<dbReference type="Proteomes" id="UP000603453">
    <property type="component" value="Unassembled WGS sequence"/>
</dbReference>
<dbReference type="SUPFAM" id="SSF52047">
    <property type="entry name" value="RNI-like"/>
    <property type="match status" value="1"/>
</dbReference>
<dbReference type="PANTHER" id="PTHR13318:SF95">
    <property type="entry name" value="F-BOX PROTEIN YLR352W"/>
    <property type="match status" value="1"/>
</dbReference>
<evidence type="ECO:0000313" key="2">
    <source>
        <dbReference type="Proteomes" id="UP000603453"/>
    </source>
</evidence>